<sequence length="192" mass="21915">MVLLFSTAAWLLRNVQYVIAALFALSTLIFSLAAYRIIRWILPSFSLDPFAKSPSIDRGKNPRQKPTTTVSSRRKRGDIKPCLKEKRVMTRSNARRSKGKFVWWNGICTTLLSTLSTELILCSISSAFLCAISLTSRGCESLRDTGLIEWLPWKEGLRCYKTRWDWVPDILGELIWTVLQGHEYGNVPLKSM</sequence>
<dbReference type="EMBL" id="JBCAWK010000003">
    <property type="protein sequence ID" value="KAK8864208.1"/>
    <property type="molecule type" value="Genomic_DNA"/>
</dbReference>
<evidence type="ECO:0000256" key="2">
    <source>
        <dbReference type="SAM" id="Phobius"/>
    </source>
</evidence>
<feature type="transmembrane region" description="Helical" evidence="2">
    <location>
        <begin position="15"/>
        <end position="35"/>
    </location>
</feature>
<proteinExistence type="predicted"/>
<protein>
    <recommendedName>
        <fullName evidence="5">Wax synthase domain-containing protein</fullName>
    </recommendedName>
</protein>
<keyword evidence="2" id="KW-1133">Transmembrane helix</keyword>
<evidence type="ECO:0000313" key="4">
    <source>
        <dbReference type="Proteomes" id="UP001388673"/>
    </source>
</evidence>
<name>A0AAW0Z269_9TREE</name>
<keyword evidence="4" id="KW-1185">Reference proteome</keyword>
<dbReference type="GeneID" id="92178713"/>
<accession>A0AAW0Z269</accession>
<feature type="region of interest" description="Disordered" evidence="1">
    <location>
        <begin position="55"/>
        <end position="76"/>
    </location>
</feature>
<gene>
    <name evidence="3" type="ORF">IAR55_001454</name>
</gene>
<dbReference type="KEGG" id="kne:92178713"/>
<keyword evidence="2" id="KW-0812">Transmembrane</keyword>
<evidence type="ECO:0000256" key="1">
    <source>
        <dbReference type="SAM" id="MobiDB-lite"/>
    </source>
</evidence>
<dbReference type="RefSeq" id="XP_066804504.1">
    <property type="nucleotide sequence ID" value="XM_066944581.1"/>
</dbReference>
<dbReference type="AlphaFoldDB" id="A0AAW0Z269"/>
<keyword evidence="2" id="KW-0472">Membrane</keyword>
<organism evidence="3 4">
    <name type="scientific">Kwoniella newhampshirensis</name>
    <dbReference type="NCBI Taxonomy" id="1651941"/>
    <lineage>
        <taxon>Eukaryota</taxon>
        <taxon>Fungi</taxon>
        <taxon>Dikarya</taxon>
        <taxon>Basidiomycota</taxon>
        <taxon>Agaricomycotina</taxon>
        <taxon>Tremellomycetes</taxon>
        <taxon>Tremellales</taxon>
        <taxon>Cryptococcaceae</taxon>
        <taxon>Kwoniella</taxon>
    </lineage>
</organism>
<evidence type="ECO:0000313" key="3">
    <source>
        <dbReference type="EMBL" id="KAK8864208.1"/>
    </source>
</evidence>
<dbReference type="Proteomes" id="UP001388673">
    <property type="component" value="Unassembled WGS sequence"/>
</dbReference>
<comment type="caution">
    <text evidence="3">The sequence shown here is derived from an EMBL/GenBank/DDBJ whole genome shotgun (WGS) entry which is preliminary data.</text>
</comment>
<reference evidence="3 4" key="1">
    <citation type="journal article" date="2024" name="bioRxiv">
        <title>Comparative genomics of Cryptococcus and Kwoniella reveals pathogenesis evolution and contrasting karyotype dynamics via intercentromeric recombination or chromosome fusion.</title>
        <authorList>
            <person name="Coelho M.A."/>
            <person name="David-Palma M."/>
            <person name="Shea T."/>
            <person name="Bowers K."/>
            <person name="McGinley-Smith S."/>
            <person name="Mohammad A.W."/>
            <person name="Gnirke A."/>
            <person name="Yurkov A.M."/>
            <person name="Nowrousian M."/>
            <person name="Sun S."/>
            <person name="Cuomo C.A."/>
            <person name="Heitman J."/>
        </authorList>
    </citation>
    <scope>NUCLEOTIDE SEQUENCE [LARGE SCALE GENOMIC DNA]</scope>
    <source>
        <strain evidence="3 4">CBS 13917</strain>
    </source>
</reference>
<evidence type="ECO:0008006" key="5">
    <source>
        <dbReference type="Google" id="ProtNLM"/>
    </source>
</evidence>